<evidence type="ECO:0000256" key="2">
    <source>
        <dbReference type="ARBA" id="ARBA00022723"/>
    </source>
</evidence>
<proteinExistence type="predicted"/>
<keyword evidence="9" id="KW-1185">Reference proteome</keyword>
<dbReference type="PANTHER" id="PTHR47338:SF10">
    <property type="entry name" value="TRANSCRIPTION FACTOR DOMAIN-CONTAINING PROTEIN-RELATED"/>
    <property type="match status" value="1"/>
</dbReference>
<comment type="subcellular location">
    <subcellularLocation>
        <location evidence="1">Nucleus</location>
    </subcellularLocation>
</comment>
<gene>
    <name evidence="8" type="ORF">HDK90DRAFT_168990</name>
</gene>
<dbReference type="Proteomes" id="UP001492380">
    <property type="component" value="Unassembled WGS sequence"/>
</dbReference>
<evidence type="ECO:0000256" key="5">
    <source>
        <dbReference type="ARBA" id="ARBA00023242"/>
    </source>
</evidence>
<feature type="region of interest" description="Disordered" evidence="6">
    <location>
        <begin position="1"/>
        <end position="38"/>
    </location>
</feature>
<keyword evidence="3" id="KW-0805">Transcription regulation</keyword>
<reference evidence="8 9" key="1">
    <citation type="submission" date="2024-04" db="EMBL/GenBank/DDBJ databases">
        <title>Phyllosticta paracitricarpa is synonymous to the EU quarantine fungus P. citricarpa based on phylogenomic analyses.</title>
        <authorList>
            <consortium name="Lawrence Berkeley National Laboratory"/>
            <person name="Van Ingen-Buijs V.A."/>
            <person name="Van Westerhoven A.C."/>
            <person name="Haridas S."/>
            <person name="Skiadas P."/>
            <person name="Martin F."/>
            <person name="Groenewald J.Z."/>
            <person name="Crous P.W."/>
            <person name="Seidl M.F."/>
        </authorList>
    </citation>
    <scope>NUCLEOTIDE SEQUENCE [LARGE SCALE GENOMIC DNA]</scope>
    <source>
        <strain evidence="8 9">CBS 123374</strain>
    </source>
</reference>
<keyword evidence="5" id="KW-0539">Nucleus</keyword>
<feature type="domain" description="Xylanolytic transcriptional activator regulatory" evidence="7">
    <location>
        <begin position="155"/>
        <end position="355"/>
    </location>
</feature>
<dbReference type="SUPFAM" id="SSF57701">
    <property type="entry name" value="Zn2/Cys6 DNA-binding domain"/>
    <property type="match status" value="1"/>
</dbReference>
<evidence type="ECO:0000313" key="8">
    <source>
        <dbReference type="EMBL" id="KAK8239956.1"/>
    </source>
</evidence>
<evidence type="ECO:0000256" key="6">
    <source>
        <dbReference type="SAM" id="MobiDB-lite"/>
    </source>
</evidence>
<organism evidence="8 9">
    <name type="scientific">Phyllosticta capitalensis</name>
    <dbReference type="NCBI Taxonomy" id="121624"/>
    <lineage>
        <taxon>Eukaryota</taxon>
        <taxon>Fungi</taxon>
        <taxon>Dikarya</taxon>
        <taxon>Ascomycota</taxon>
        <taxon>Pezizomycotina</taxon>
        <taxon>Dothideomycetes</taxon>
        <taxon>Dothideomycetes incertae sedis</taxon>
        <taxon>Botryosphaeriales</taxon>
        <taxon>Phyllostictaceae</taxon>
        <taxon>Phyllosticta</taxon>
    </lineage>
</organism>
<evidence type="ECO:0000256" key="1">
    <source>
        <dbReference type="ARBA" id="ARBA00004123"/>
    </source>
</evidence>
<evidence type="ECO:0000256" key="4">
    <source>
        <dbReference type="ARBA" id="ARBA00023163"/>
    </source>
</evidence>
<dbReference type="InterPro" id="IPR007219">
    <property type="entry name" value="XnlR_reg_dom"/>
</dbReference>
<dbReference type="CDD" id="cd00067">
    <property type="entry name" value="GAL4"/>
    <property type="match status" value="1"/>
</dbReference>
<name>A0ABR1YV14_9PEZI</name>
<comment type="caution">
    <text evidence="8">The sequence shown here is derived from an EMBL/GenBank/DDBJ whole genome shotgun (WGS) entry which is preliminary data.</text>
</comment>
<dbReference type="InterPro" id="IPR036864">
    <property type="entry name" value="Zn2-C6_fun-type_DNA-bd_sf"/>
</dbReference>
<dbReference type="EMBL" id="JBBWRZ010000003">
    <property type="protein sequence ID" value="KAK8239956.1"/>
    <property type="molecule type" value="Genomic_DNA"/>
</dbReference>
<evidence type="ECO:0000259" key="7">
    <source>
        <dbReference type="Pfam" id="PF04082"/>
    </source>
</evidence>
<sequence>MAPSIPDFNTLSLGSLPRQQQRQSPPVSRARASKACDECKRRKVKCVHARDSESPGRNDSGVGAGAKQRAQNVVKYYESMIWAVLQGSQAALEDPRQPVDDEEFRDEHINERIKRLEAFCKTLLVAIYQGSEAARKEFLRPQESVEQEKTIEQLLDLYFKKIHPQMPMIHSARFFKSLNSPFVNERPPRCLRYIMCALAASTDSNNARESKAFYKQAKECLDDDKAKEEYDRGSINTLSHVQTIVLIAIYEHRHRFRSGPNMRLSEALALSNNLGLHKGPGPNFVEYGIANHSDDFGEVGERRRTFWVCFIEFVYTSCDEESLSPIREDDVTSHLPVSDEDFENGEQVETMPLQYALTVQGAEKLTPFAGACAMTCLLRRIMTHNAKGKRGHDPWNVSFKRYNELFQTLQAVKAGLPDEFKLCGSFDPRNLFVGVLFHAARIELHWVAMEKADGRDDRKAVHNHKLECVTAAADMSKMFTHSDQMDMS</sequence>
<dbReference type="PANTHER" id="PTHR47338">
    <property type="entry name" value="ZN(II)2CYS6 TRANSCRIPTION FACTOR (EUROFUNG)-RELATED"/>
    <property type="match status" value="1"/>
</dbReference>
<keyword evidence="4" id="KW-0804">Transcription</keyword>
<feature type="compositionally biased region" description="Low complexity" evidence="6">
    <location>
        <begin position="11"/>
        <end position="29"/>
    </location>
</feature>
<dbReference type="InterPro" id="IPR050815">
    <property type="entry name" value="TF_fung"/>
</dbReference>
<accession>A0ABR1YV14</accession>
<evidence type="ECO:0000256" key="3">
    <source>
        <dbReference type="ARBA" id="ARBA00023015"/>
    </source>
</evidence>
<dbReference type="Pfam" id="PF04082">
    <property type="entry name" value="Fungal_trans"/>
    <property type="match status" value="1"/>
</dbReference>
<keyword evidence="2" id="KW-0479">Metal-binding</keyword>
<evidence type="ECO:0000313" key="9">
    <source>
        <dbReference type="Proteomes" id="UP001492380"/>
    </source>
</evidence>
<dbReference type="InterPro" id="IPR001138">
    <property type="entry name" value="Zn2Cys6_DnaBD"/>
</dbReference>
<protein>
    <submittedName>
        <fullName evidence="8">Fungal-specific transcription factor domain-containing protein</fullName>
    </submittedName>
</protein>
<dbReference type="CDD" id="cd12148">
    <property type="entry name" value="fungal_TF_MHR"/>
    <property type="match status" value="1"/>
</dbReference>